<dbReference type="Pfam" id="PF12697">
    <property type="entry name" value="Abhydrolase_6"/>
    <property type="match status" value="1"/>
</dbReference>
<dbReference type="EMBL" id="LFMY01000001">
    <property type="protein sequence ID" value="OKL63868.1"/>
    <property type="molecule type" value="Genomic_DNA"/>
</dbReference>
<dbReference type="PANTHER" id="PTHR37017:SF11">
    <property type="entry name" value="ESTERASE_LIPASE_THIOESTERASE DOMAIN-CONTAINING PROTEIN"/>
    <property type="match status" value="1"/>
</dbReference>
<sequence length="242" mass="26571">MSKPSLIFCPGAWYPTSAFNPLIERLPGYTSHTVAFPSIHEATTVRDLQPDIEAVRSLVQRESDQGREVVIISHSWSGLPVSSALDGLSRAQREKAGQKGGVVKLIFLSAFIPDVGQSLLQAFGGTAPDWYIRDEPNGTVSAHDPYTLFFHDAPDGKAWAQTLRPHAWATKVSPATSASYLQNPCAYLYCEGDRAIPLFVQELMVDKARSQGATIETEKVKTGHTPWLAKPDEVAAFIRKHI</sequence>
<feature type="domain" description="AB hydrolase-1" evidence="1">
    <location>
        <begin position="6"/>
        <end position="236"/>
    </location>
</feature>
<protein>
    <recommendedName>
        <fullName evidence="1">AB hydrolase-1 domain-containing protein</fullName>
    </recommendedName>
</protein>
<dbReference type="Gene3D" id="3.40.50.1820">
    <property type="entry name" value="alpha/beta hydrolase"/>
    <property type="match status" value="1"/>
</dbReference>
<dbReference type="PANTHER" id="PTHR37017">
    <property type="entry name" value="AB HYDROLASE-1 DOMAIN-CONTAINING PROTEIN-RELATED"/>
    <property type="match status" value="1"/>
</dbReference>
<dbReference type="GeneID" id="31000389"/>
<dbReference type="InterPro" id="IPR000073">
    <property type="entry name" value="AB_hydrolase_1"/>
</dbReference>
<accession>A0A225B2C1</accession>
<dbReference type="InterPro" id="IPR029058">
    <property type="entry name" value="AB_hydrolase_fold"/>
</dbReference>
<dbReference type="AlphaFoldDB" id="A0A225B2C1"/>
<dbReference type="STRING" id="1441469.A0A225B2C1"/>
<dbReference type="Proteomes" id="UP000214365">
    <property type="component" value="Unassembled WGS sequence"/>
</dbReference>
<dbReference type="SUPFAM" id="SSF53474">
    <property type="entry name" value="alpha/beta-Hydrolases"/>
    <property type="match status" value="1"/>
</dbReference>
<dbReference type="RefSeq" id="XP_020123989.1">
    <property type="nucleotide sequence ID" value="XM_020260462.1"/>
</dbReference>
<proteinExistence type="predicted"/>
<evidence type="ECO:0000313" key="3">
    <source>
        <dbReference type="Proteomes" id="UP000214365"/>
    </source>
</evidence>
<name>A0A225B2C1_TALAT</name>
<organism evidence="2 3">
    <name type="scientific">Talaromyces atroroseus</name>
    <dbReference type="NCBI Taxonomy" id="1441469"/>
    <lineage>
        <taxon>Eukaryota</taxon>
        <taxon>Fungi</taxon>
        <taxon>Dikarya</taxon>
        <taxon>Ascomycota</taxon>
        <taxon>Pezizomycotina</taxon>
        <taxon>Eurotiomycetes</taxon>
        <taxon>Eurotiomycetidae</taxon>
        <taxon>Eurotiales</taxon>
        <taxon>Trichocomaceae</taxon>
        <taxon>Talaromyces</taxon>
        <taxon>Talaromyces sect. Trachyspermi</taxon>
    </lineage>
</organism>
<reference evidence="2 3" key="1">
    <citation type="submission" date="2015-06" db="EMBL/GenBank/DDBJ databases">
        <title>Talaromyces atroroseus IBT 11181 draft genome.</title>
        <authorList>
            <person name="Rasmussen K.B."/>
            <person name="Rasmussen S."/>
            <person name="Petersen B."/>
            <person name="Sicheritz-Ponten T."/>
            <person name="Mortensen U.H."/>
            <person name="Thrane U."/>
        </authorList>
    </citation>
    <scope>NUCLEOTIDE SEQUENCE [LARGE SCALE GENOMIC DNA]</scope>
    <source>
        <strain evidence="2 3">IBT 11181</strain>
    </source>
</reference>
<dbReference type="OrthoDB" id="408373at2759"/>
<gene>
    <name evidence="2" type="ORF">UA08_00634</name>
</gene>
<evidence type="ECO:0000259" key="1">
    <source>
        <dbReference type="Pfam" id="PF12697"/>
    </source>
</evidence>
<dbReference type="InterPro" id="IPR052897">
    <property type="entry name" value="Sec-Metab_Biosynth_Hydrolase"/>
</dbReference>
<keyword evidence="3" id="KW-1185">Reference proteome</keyword>
<comment type="caution">
    <text evidence="2">The sequence shown here is derived from an EMBL/GenBank/DDBJ whole genome shotgun (WGS) entry which is preliminary data.</text>
</comment>
<evidence type="ECO:0000313" key="2">
    <source>
        <dbReference type="EMBL" id="OKL63868.1"/>
    </source>
</evidence>